<dbReference type="EMBL" id="CM014094">
    <property type="protein sequence ID" value="TKS85257.1"/>
    <property type="molecule type" value="Genomic_DNA"/>
</dbReference>
<dbReference type="AlphaFoldDB" id="A0A4U5VB42"/>
<proteinExistence type="predicted"/>
<protein>
    <recommendedName>
        <fullName evidence="5">PB1 domain-containing protein</fullName>
    </recommendedName>
</protein>
<dbReference type="Proteomes" id="UP000298787">
    <property type="component" value="Chromosome 17"/>
</dbReference>
<evidence type="ECO:0000313" key="3">
    <source>
        <dbReference type="EMBL" id="TKS85257.1"/>
    </source>
</evidence>
<feature type="transmembrane region" description="Helical" evidence="2">
    <location>
        <begin position="29"/>
        <end position="53"/>
    </location>
</feature>
<accession>A0A4U5VB42</accession>
<evidence type="ECO:0000256" key="2">
    <source>
        <dbReference type="SAM" id="Phobius"/>
    </source>
</evidence>
<keyword evidence="4" id="KW-1185">Reference proteome</keyword>
<organism evidence="3 4">
    <name type="scientific">Collichthys lucidus</name>
    <name type="common">Big head croaker</name>
    <name type="synonym">Sciaena lucida</name>
    <dbReference type="NCBI Taxonomy" id="240159"/>
    <lineage>
        <taxon>Eukaryota</taxon>
        <taxon>Metazoa</taxon>
        <taxon>Chordata</taxon>
        <taxon>Craniata</taxon>
        <taxon>Vertebrata</taxon>
        <taxon>Euteleostomi</taxon>
        <taxon>Actinopterygii</taxon>
        <taxon>Neopterygii</taxon>
        <taxon>Teleostei</taxon>
        <taxon>Neoteleostei</taxon>
        <taxon>Acanthomorphata</taxon>
        <taxon>Eupercaria</taxon>
        <taxon>Sciaenidae</taxon>
        <taxon>Collichthys</taxon>
    </lineage>
</organism>
<feature type="region of interest" description="Disordered" evidence="1">
    <location>
        <begin position="169"/>
        <end position="206"/>
    </location>
</feature>
<evidence type="ECO:0008006" key="5">
    <source>
        <dbReference type="Google" id="ProtNLM"/>
    </source>
</evidence>
<keyword evidence="2" id="KW-1133">Transmembrane helix</keyword>
<gene>
    <name evidence="3" type="ORF">D9C73_020086</name>
</gene>
<evidence type="ECO:0000256" key="1">
    <source>
        <dbReference type="SAM" id="MobiDB-lite"/>
    </source>
</evidence>
<evidence type="ECO:0000313" key="4">
    <source>
        <dbReference type="Proteomes" id="UP000298787"/>
    </source>
</evidence>
<dbReference type="STRING" id="240159.A0A4U5VB42"/>
<keyword evidence="2" id="KW-0812">Transmembrane</keyword>
<reference evidence="3 4" key="1">
    <citation type="submission" date="2019-01" db="EMBL/GenBank/DDBJ databases">
        <title>Genome Assembly of Collichthys lucidus.</title>
        <authorList>
            <person name="Cai M."/>
            <person name="Xiao S."/>
        </authorList>
    </citation>
    <scope>NUCLEOTIDE SEQUENCE [LARGE SCALE GENOMIC DNA]</scope>
    <source>
        <strain evidence="3">JT15FE1705JMU</strain>
        <tissue evidence="3">Muscle</tissue>
    </source>
</reference>
<feature type="compositionally biased region" description="Low complexity" evidence="1">
    <location>
        <begin position="183"/>
        <end position="197"/>
    </location>
</feature>
<name>A0A4U5VB42_COLLU</name>
<keyword evidence="2" id="KW-0472">Membrane</keyword>
<sequence length="289" mass="32425">MFASRLLSRAVTFDKILPFLIAFISDLQIAYLVFLPVHCLITVASPLFALATLNAQPRDIFQSESLHHGKKCSACTRLMMSAPAQLRVIIEETQVHKLILPSGIPGTVDELLAAAHEHFQLHDSFTVMYMDKEFDCQFFTLLSTESIKDKDTIKLVKREKPVVITFTPLDEPGASFDPEPQESSSLDDSSSSSSSASTIILPRSPEYRSEPWPTDFVIPTFSPHVEMCLQSGDIAFETWIEIFQSVEEESKGHSRAAEMLINKDPGVDQTVLLQRSSFIRAQEEKKLNF</sequence>